<protein>
    <recommendedName>
        <fullName evidence="6">Myb/SANT-like DNA-binding domain-containing protein</fullName>
    </recommendedName>
</protein>
<sequence length="94" mass="10990">MMIEVDRASLFGLRRDMDALFNTSKPNKHLWELICAKMREKGFDCPPTMYNNKWCNLLKEFKKVKHQDGGGSGSAKVSYYKEIEEILKERSKND</sequence>
<keyword evidence="4" id="KW-0804">Transcription</keyword>
<proteinExistence type="predicted"/>
<comment type="subcellular location">
    <subcellularLocation>
        <location evidence="1">Nucleus</location>
    </subcellularLocation>
</comment>
<gene>
    <name evidence="7" type="ORF">AYBTSS11_LOCUS27135</name>
</gene>
<dbReference type="Gene3D" id="1.10.10.60">
    <property type="entry name" value="Homeodomain-like"/>
    <property type="match status" value="1"/>
</dbReference>
<evidence type="ECO:0000256" key="3">
    <source>
        <dbReference type="ARBA" id="ARBA00023125"/>
    </source>
</evidence>
<evidence type="ECO:0000256" key="4">
    <source>
        <dbReference type="ARBA" id="ARBA00023163"/>
    </source>
</evidence>
<dbReference type="Gramene" id="rna-AYBTSS11_LOCUS27135">
    <property type="protein sequence ID" value="CAJ1975047.1"/>
    <property type="gene ID" value="gene-AYBTSS11_LOCUS27135"/>
</dbReference>
<dbReference type="Pfam" id="PF13837">
    <property type="entry name" value="Myb_DNA-bind_4"/>
    <property type="match status" value="1"/>
</dbReference>
<dbReference type="EMBL" id="OY731406">
    <property type="protein sequence ID" value="CAJ1975047.1"/>
    <property type="molecule type" value="Genomic_DNA"/>
</dbReference>
<dbReference type="GO" id="GO:0005634">
    <property type="term" value="C:nucleus"/>
    <property type="evidence" value="ECO:0007669"/>
    <property type="project" value="UniProtKB-SubCell"/>
</dbReference>
<keyword evidence="3" id="KW-0238">DNA-binding</keyword>
<evidence type="ECO:0000313" key="8">
    <source>
        <dbReference type="Proteomes" id="UP001189624"/>
    </source>
</evidence>
<evidence type="ECO:0000256" key="2">
    <source>
        <dbReference type="ARBA" id="ARBA00023015"/>
    </source>
</evidence>
<dbReference type="Proteomes" id="UP001189624">
    <property type="component" value="Chromosome 9"/>
</dbReference>
<dbReference type="AlphaFoldDB" id="A0AA86TQ34"/>
<evidence type="ECO:0000256" key="5">
    <source>
        <dbReference type="ARBA" id="ARBA00023242"/>
    </source>
</evidence>
<name>A0AA86TQ34_9FABA</name>
<evidence type="ECO:0000313" key="7">
    <source>
        <dbReference type="EMBL" id="CAJ1975047.1"/>
    </source>
</evidence>
<dbReference type="GO" id="GO:0003677">
    <property type="term" value="F:DNA binding"/>
    <property type="evidence" value="ECO:0007669"/>
    <property type="project" value="UniProtKB-KW"/>
</dbReference>
<reference evidence="7" key="1">
    <citation type="submission" date="2023-10" db="EMBL/GenBank/DDBJ databases">
        <authorList>
            <person name="Domelevo Entfellner J.-B."/>
        </authorList>
    </citation>
    <scope>NUCLEOTIDE SEQUENCE</scope>
</reference>
<dbReference type="PANTHER" id="PTHR21654">
    <property type="entry name" value="FI21293P1"/>
    <property type="match status" value="1"/>
</dbReference>
<evidence type="ECO:0000259" key="6">
    <source>
        <dbReference type="Pfam" id="PF13837"/>
    </source>
</evidence>
<evidence type="ECO:0000256" key="1">
    <source>
        <dbReference type="ARBA" id="ARBA00004123"/>
    </source>
</evidence>
<feature type="domain" description="Myb/SANT-like DNA-binding" evidence="6">
    <location>
        <begin position="10"/>
        <end position="86"/>
    </location>
</feature>
<keyword evidence="2" id="KW-0805">Transcription regulation</keyword>
<keyword evidence="5" id="KW-0539">Nucleus</keyword>
<dbReference type="CDD" id="cd12203">
    <property type="entry name" value="GT1"/>
    <property type="match status" value="1"/>
</dbReference>
<dbReference type="InterPro" id="IPR044822">
    <property type="entry name" value="Myb_DNA-bind_4"/>
</dbReference>
<accession>A0AA86TQ34</accession>
<dbReference type="GO" id="GO:0006355">
    <property type="term" value="P:regulation of DNA-templated transcription"/>
    <property type="evidence" value="ECO:0007669"/>
    <property type="project" value="UniProtKB-ARBA"/>
</dbReference>
<dbReference type="PANTHER" id="PTHR21654:SF84">
    <property type="entry name" value="SI:DKEY-66I24.7"/>
    <property type="match status" value="1"/>
</dbReference>
<organism evidence="7 8">
    <name type="scientific">Sphenostylis stenocarpa</name>
    <dbReference type="NCBI Taxonomy" id="92480"/>
    <lineage>
        <taxon>Eukaryota</taxon>
        <taxon>Viridiplantae</taxon>
        <taxon>Streptophyta</taxon>
        <taxon>Embryophyta</taxon>
        <taxon>Tracheophyta</taxon>
        <taxon>Spermatophyta</taxon>
        <taxon>Magnoliopsida</taxon>
        <taxon>eudicotyledons</taxon>
        <taxon>Gunneridae</taxon>
        <taxon>Pentapetalae</taxon>
        <taxon>rosids</taxon>
        <taxon>fabids</taxon>
        <taxon>Fabales</taxon>
        <taxon>Fabaceae</taxon>
        <taxon>Papilionoideae</taxon>
        <taxon>50 kb inversion clade</taxon>
        <taxon>NPAAA clade</taxon>
        <taxon>indigoferoid/millettioid clade</taxon>
        <taxon>Phaseoleae</taxon>
        <taxon>Sphenostylis</taxon>
    </lineage>
</organism>
<keyword evidence="8" id="KW-1185">Reference proteome</keyword>